<dbReference type="EMBL" id="FNIG01000003">
    <property type="protein sequence ID" value="SDN26324.1"/>
    <property type="molecule type" value="Genomic_DNA"/>
</dbReference>
<dbReference type="PANTHER" id="PTHR22946:SF9">
    <property type="entry name" value="POLYKETIDE TRANSFERASE AF380"/>
    <property type="match status" value="1"/>
</dbReference>
<keyword evidence="4" id="KW-1185">Reference proteome</keyword>
<dbReference type="InterPro" id="IPR050261">
    <property type="entry name" value="FrsA_esterase"/>
</dbReference>
<feature type="domain" description="Peptidase S9 prolyl oligopeptidase catalytic" evidence="2">
    <location>
        <begin position="88"/>
        <end position="239"/>
    </location>
</feature>
<dbReference type="Gene3D" id="3.40.50.1820">
    <property type="entry name" value="alpha/beta hydrolase"/>
    <property type="match status" value="1"/>
</dbReference>
<dbReference type="InterPro" id="IPR029058">
    <property type="entry name" value="AB_hydrolase_fold"/>
</dbReference>
<dbReference type="GO" id="GO:0052689">
    <property type="term" value="F:carboxylic ester hydrolase activity"/>
    <property type="evidence" value="ECO:0007669"/>
    <property type="project" value="UniProtKB-ARBA"/>
</dbReference>
<dbReference type="AlphaFoldDB" id="A0A1G9ZZ42"/>
<evidence type="ECO:0000259" key="2">
    <source>
        <dbReference type="Pfam" id="PF00326"/>
    </source>
</evidence>
<evidence type="ECO:0000313" key="3">
    <source>
        <dbReference type="EMBL" id="SDN26324.1"/>
    </source>
</evidence>
<dbReference type="Pfam" id="PF00326">
    <property type="entry name" value="Peptidase_S9"/>
    <property type="match status" value="1"/>
</dbReference>
<dbReference type="InterPro" id="IPR001375">
    <property type="entry name" value="Peptidase_S9_cat"/>
</dbReference>
<organism evidence="3 4">
    <name type="scientific">Tenuibacillus multivorans</name>
    <dbReference type="NCBI Taxonomy" id="237069"/>
    <lineage>
        <taxon>Bacteria</taxon>
        <taxon>Bacillati</taxon>
        <taxon>Bacillota</taxon>
        <taxon>Bacilli</taxon>
        <taxon>Bacillales</taxon>
        <taxon>Bacillaceae</taxon>
        <taxon>Tenuibacillus</taxon>
    </lineage>
</organism>
<dbReference type="STRING" id="237069.SAMN05216498_1891"/>
<dbReference type="OrthoDB" id="31158at2"/>
<keyword evidence="1" id="KW-0378">Hydrolase</keyword>
<dbReference type="SUPFAM" id="SSF53474">
    <property type="entry name" value="alpha/beta-Hydrolases"/>
    <property type="match status" value="1"/>
</dbReference>
<accession>A0A1G9ZZ42</accession>
<gene>
    <name evidence="3" type="ORF">SAMN05216498_1891</name>
</gene>
<proteinExistence type="predicted"/>
<evidence type="ECO:0000256" key="1">
    <source>
        <dbReference type="ARBA" id="ARBA00022801"/>
    </source>
</evidence>
<dbReference type="Proteomes" id="UP000199334">
    <property type="component" value="Unassembled WGS sequence"/>
</dbReference>
<reference evidence="3 4" key="1">
    <citation type="submission" date="2016-10" db="EMBL/GenBank/DDBJ databases">
        <authorList>
            <person name="de Groot N.N."/>
        </authorList>
    </citation>
    <scope>NUCLEOTIDE SEQUENCE [LARGE SCALE GENOMIC DNA]</scope>
    <source>
        <strain evidence="3 4">CGMCC 1.3442</strain>
    </source>
</reference>
<sequence>MIVIDNIKIKEIPTLIVAEQDQLNHPLPTLIYFHGFTSAKEQDLAQAYLLAEKGYRVLLPDSMHHGNRQTISDPNRIQLDFWNIVLQNLDDLQQLYLYLKEHDLLLEDRIGIAGTSMGGITVAAALTQFEWIKTAGLMMGSAKISDMAVYLLKGIEQQGIEIPMTKEQIDDQLQSLKAIDLSHQLEKLNHRPIFLWHGENDHVVPFEHSVSFVEALKNAHYPEDRYQYITEPNRDHKVSLEAKLALRDWLLEHL</sequence>
<evidence type="ECO:0000313" key="4">
    <source>
        <dbReference type="Proteomes" id="UP000199334"/>
    </source>
</evidence>
<dbReference type="PANTHER" id="PTHR22946">
    <property type="entry name" value="DIENELACTONE HYDROLASE DOMAIN-CONTAINING PROTEIN-RELATED"/>
    <property type="match status" value="1"/>
</dbReference>
<dbReference type="GO" id="GO:0006508">
    <property type="term" value="P:proteolysis"/>
    <property type="evidence" value="ECO:0007669"/>
    <property type="project" value="InterPro"/>
</dbReference>
<name>A0A1G9ZZ42_9BACI</name>
<protein>
    <recommendedName>
        <fullName evidence="2">Peptidase S9 prolyl oligopeptidase catalytic domain-containing protein</fullName>
    </recommendedName>
</protein>
<dbReference type="GO" id="GO:0008236">
    <property type="term" value="F:serine-type peptidase activity"/>
    <property type="evidence" value="ECO:0007669"/>
    <property type="project" value="InterPro"/>
</dbReference>
<dbReference type="RefSeq" id="WP_093856346.1">
    <property type="nucleotide sequence ID" value="NZ_BJVZ01000006.1"/>
</dbReference>